<comment type="caution">
    <text evidence="2">The sequence shown here is derived from an EMBL/GenBank/DDBJ whole genome shotgun (WGS) entry which is preliminary data.</text>
</comment>
<organism evidence="2 3">
    <name type="scientific">Puccinia striiformis f. sp. tritici PST-78</name>
    <dbReference type="NCBI Taxonomy" id="1165861"/>
    <lineage>
        <taxon>Eukaryota</taxon>
        <taxon>Fungi</taxon>
        <taxon>Dikarya</taxon>
        <taxon>Basidiomycota</taxon>
        <taxon>Pucciniomycotina</taxon>
        <taxon>Pucciniomycetes</taxon>
        <taxon>Pucciniales</taxon>
        <taxon>Pucciniaceae</taxon>
        <taxon>Puccinia</taxon>
    </lineage>
</organism>
<dbReference type="OrthoDB" id="2504021at2759"/>
<accession>A0A0L0UHN8</accession>
<dbReference type="EMBL" id="AJIL01009160">
    <property type="protein sequence ID" value="KNE86551.1"/>
    <property type="molecule type" value="Genomic_DNA"/>
</dbReference>
<protein>
    <submittedName>
        <fullName evidence="2">Uncharacterized protein</fullName>
    </submittedName>
</protein>
<feature type="compositionally biased region" description="Polar residues" evidence="1">
    <location>
        <begin position="116"/>
        <end position="127"/>
    </location>
</feature>
<dbReference type="Proteomes" id="UP000054564">
    <property type="component" value="Unassembled WGS sequence"/>
</dbReference>
<reference evidence="3" key="1">
    <citation type="submission" date="2014-03" db="EMBL/GenBank/DDBJ databases">
        <title>The Genome Sequence of Puccinia striiformis f. sp. tritici PST-78.</title>
        <authorList>
            <consortium name="The Broad Institute Genome Sequencing Platform"/>
            <person name="Cuomo C."/>
            <person name="Hulbert S."/>
            <person name="Chen X."/>
            <person name="Walker B."/>
            <person name="Young S.K."/>
            <person name="Zeng Q."/>
            <person name="Gargeya S."/>
            <person name="Fitzgerald M."/>
            <person name="Haas B."/>
            <person name="Abouelleil A."/>
            <person name="Alvarado L."/>
            <person name="Arachchi H.M."/>
            <person name="Berlin A.M."/>
            <person name="Chapman S.B."/>
            <person name="Goldberg J."/>
            <person name="Griggs A."/>
            <person name="Gujja S."/>
            <person name="Hansen M."/>
            <person name="Howarth C."/>
            <person name="Imamovic A."/>
            <person name="Larimer J."/>
            <person name="McCowan C."/>
            <person name="Montmayeur A."/>
            <person name="Murphy C."/>
            <person name="Neiman D."/>
            <person name="Pearson M."/>
            <person name="Priest M."/>
            <person name="Roberts A."/>
            <person name="Saif S."/>
            <person name="Shea T."/>
            <person name="Sisk P."/>
            <person name="Sykes S."/>
            <person name="Wortman J."/>
            <person name="Nusbaum C."/>
            <person name="Birren B."/>
        </authorList>
    </citation>
    <scope>NUCLEOTIDE SEQUENCE [LARGE SCALE GENOMIC DNA]</scope>
    <source>
        <strain evidence="3">race PST-78</strain>
    </source>
</reference>
<keyword evidence="3" id="KW-1185">Reference proteome</keyword>
<evidence type="ECO:0000313" key="2">
    <source>
        <dbReference type="EMBL" id="KNE86551.1"/>
    </source>
</evidence>
<proteinExistence type="predicted"/>
<feature type="region of interest" description="Disordered" evidence="1">
    <location>
        <begin position="86"/>
        <end position="133"/>
    </location>
</feature>
<feature type="non-terminal residue" evidence="2">
    <location>
        <position position="133"/>
    </location>
</feature>
<feature type="region of interest" description="Disordered" evidence="1">
    <location>
        <begin position="12"/>
        <end position="34"/>
    </location>
</feature>
<evidence type="ECO:0000256" key="1">
    <source>
        <dbReference type="SAM" id="MobiDB-lite"/>
    </source>
</evidence>
<evidence type="ECO:0000313" key="3">
    <source>
        <dbReference type="Proteomes" id="UP000054564"/>
    </source>
</evidence>
<name>A0A0L0UHN8_9BASI</name>
<feature type="non-terminal residue" evidence="2">
    <location>
        <position position="1"/>
    </location>
</feature>
<dbReference type="AlphaFoldDB" id="A0A0L0UHN8"/>
<sequence>IQKWTIAELKSGLPDDLGSTLEEAGDNSTHLDEDQPTIESIDLGSIQKETVIIESNTSATFQPVTQLERCSLDKTTNLFDQSLQTIPSDNEESSQIEGEASHAMKLTGLSEHSKTRATSHLETVSPHSSHDPR</sequence>
<gene>
    <name evidence="2" type="ORF">PSTG_20087</name>
</gene>